<evidence type="ECO:0000313" key="3">
    <source>
        <dbReference type="Proteomes" id="UP000694557"/>
    </source>
</evidence>
<proteinExistence type="predicted"/>
<dbReference type="PANTHER" id="PTHR35826">
    <property type="entry name" value="PROTEIN ATP6V1FNB-LIKE"/>
    <property type="match status" value="1"/>
</dbReference>
<keyword evidence="3" id="KW-1185">Reference proteome</keyword>
<dbReference type="Proteomes" id="UP000694557">
    <property type="component" value="Unassembled WGS sequence"/>
</dbReference>
<dbReference type="KEGG" id="oki:116353093"/>
<dbReference type="InterPro" id="IPR054323">
    <property type="entry name" value="SPMIP1_C"/>
</dbReference>
<dbReference type="RefSeq" id="XP_031642605.1">
    <property type="nucleotide sequence ID" value="XM_031786745.1"/>
</dbReference>
<reference evidence="2" key="2">
    <citation type="submission" date="2025-09" db="UniProtKB">
        <authorList>
            <consortium name="Ensembl"/>
        </authorList>
    </citation>
    <scope>IDENTIFICATION</scope>
</reference>
<dbReference type="PANTHER" id="PTHR35826:SF5">
    <property type="entry name" value="GENE 45521-RELATED"/>
    <property type="match status" value="1"/>
</dbReference>
<gene>
    <name evidence="2" type="primary">LOC116353093</name>
</gene>
<dbReference type="Ensembl" id="ENSOKIT00005002515.1">
    <property type="protein sequence ID" value="ENSOKIP00005002391.1"/>
    <property type="gene ID" value="ENSOKIG00005001155.1"/>
</dbReference>
<protein>
    <submittedName>
        <fullName evidence="2">Protein ATP6V1FNB-like</fullName>
    </submittedName>
</protein>
<feature type="domain" description="Sperm microtubule inner protein 1 C-terminal" evidence="1">
    <location>
        <begin position="75"/>
        <end position="174"/>
    </location>
</feature>
<evidence type="ECO:0000259" key="1">
    <source>
        <dbReference type="Pfam" id="PF22589"/>
    </source>
</evidence>
<sequence length="181" mass="21226">MRNLLTTENQNCYREQIEKECYTRLAWKSRYGRDYPTSFVSCRANEQIRLRLPELPLTTKTILPPVLSTLERRREAAVPMDRSLSEAPLMREVTPQTKESLYQGFSKEGKGRSLYLHTRTQKGPEEKFDYPLLSSWDYGWRLGDYGRDYRSPANGRSGVVRNNFYTRNGIFHFPSETDRLG</sequence>
<dbReference type="Pfam" id="PF22589">
    <property type="entry name" value="SPMIP1"/>
    <property type="match status" value="1"/>
</dbReference>
<reference evidence="2" key="1">
    <citation type="submission" date="2025-08" db="UniProtKB">
        <authorList>
            <consortium name="Ensembl"/>
        </authorList>
    </citation>
    <scope>IDENTIFICATION</scope>
</reference>
<evidence type="ECO:0000313" key="2">
    <source>
        <dbReference type="Ensembl" id="ENSOKIP00005002391.1"/>
    </source>
</evidence>
<dbReference type="GeneID" id="116353093"/>
<name>A0A8C7CMD2_ONCKI</name>
<accession>A0A8C7CMD2</accession>
<dbReference type="AlphaFoldDB" id="A0A8C7CMD2"/>
<organism evidence="2 3">
    <name type="scientific">Oncorhynchus kisutch</name>
    <name type="common">Coho salmon</name>
    <name type="synonym">Salmo kisutch</name>
    <dbReference type="NCBI Taxonomy" id="8019"/>
    <lineage>
        <taxon>Eukaryota</taxon>
        <taxon>Metazoa</taxon>
        <taxon>Chordata</taxon>
        <taxon>Craniata</taxon>
        <taxon>Vertebrata</taxon>
        <taxon>Euteleostomi</taxon>
        <taxon>Actinopterygii</taxon>
        <taxon>Neopterygii</taxon>
        <taxon>Teleostei</taxon>
        <taxon>Protacanthopterygii</taxon>
        <taxon>Salmoniformes</taxon>
        <taxon>Salmonidae</taxon>
        <taxon>Salmoninae</taxon>
        <taxon>Oncorhynchus</taxon>
    </lineage>
</organism>
<dbReference type="GeneTree" id="ENSGT00390000003224"/>